<dbReference type="InterPro" id="IPR003016">
    <property type="entry name" value="2-oxoA_DH_lipoyl-BS"/>
</dbReference>
<evidence type="ECO:0000256" key="1">
    <source>
        <dbReference type="ARBA" id="ARBA00009249"/>
    </source>
</evidence>
<sequence length="124" mass="13401">MMTVYFTKDHEWIRLEGDQALVGITDYAQSQLGDVVYVELPEVGKTFAKGDDAAVVESVKAASDVYAPVSGVVVAVNAALEKSPAMINDAPESDGWFWKLTLTEPGELDGLLDEAAYKAFIDTL</sequence>
<comment type="caution">
    <text evidence="6">The sequence shown here is derived from an EMBL/GenBank/DDBJ whole genome shotgun (WGS) entry which is preliminary data.</text>
</comment>
<gene>
    <name evidence="3 6" type="primary">gcvH</name>
    <name evidence="6" type="ORF">OSH07_16800</name>
</gene>
<protein>
    <recommendedName>
        <fullName evidence="3">Glycine cleavage system H protein</fullName>
    </recommendedName>
</protein>
<feature type="modified residue" description="N6-lipoyllysine" evidence="3 4">
    <location>
        <position position="60"/>
    </location>
</feature>
<dbReference type="AlphaFoldDB" id="A0A9X3E798"/>
<dbReference type="GO" id="GO:0009249">
    <property type="term" value="P:protein lipoylation"/>
    <property type="evidence" value="ECO:0007669"/>
    <property type="project" value="TreeGrafter"/>
</dbReference>
<comment type="subunit">
    <text evidence="3">The glycine cleavage system is composed of four proteins: P, T, L and H.</text>
</comment>
<feature type="domain" description="Lipoyl-binding" evidence="5">
    <location>
        <begin position="19"/>
        <end position="101"/>
    </location>
</feature>
<keyword evidence="7" id="KW-1185">Reference proteome</keyword>
<evidence type="ECO:0000256" key="3">
    <source>
        <dbReference type="HAMAP-Rule" id="MF_00272"/>
    </source>
</evidence>
<organism evidence="6 7">
    <name type="scientific">Kaistia nematophila</name>
    <dbReference type="NCBI Taxonomy" id="2994654"/>
    <lineage>
        <taxon>Bacteria</taxon>
        <taxon>Pseudomonadati</taxon>
        <taxon>Pseudomonadota</taxon>
        <taxon>Alphaproteobacteria</taxon>
        <taxon>Hyphomicrobiales</taxon>
        <taxon>Kaistiaceae</taxon>
        <taxon>Kaistia</taxon>
    </lineage>
</organism>
<dbReference type="PANTHER" id="PTHR11715">
    <property type="entry name" value="GLYCINE CLEAVAGE SYSTEM H PROTEIN"/>
    <property type="match status" value="1"/>
</dbReference>
<evidence type="ECO:0000313" key="7">
    <source>
        <dbReference type="Proteomes" id="UP001144805"/>
    </source>
</evidence>
<dbReference type="CDD" id="cd06848">
    <property type="entry name" value="GCS_H"/>
    <property type="match status" value="1"/>
</dbReference>
<evidence type="ECO:0000256" key="4">
    <source>
        <dbReference type="PIRSR" id="PIRSR617453-50"/>
    </source>
</evidence>
<dbReference type="PROSITE" id="PS50968">
    <property type="entry name" value="BIOTINYL_LIPOYL"/>
    <property type="match status" value="1"/>
</dbReference>
<keyword evidence="2 3" id="KW-0450">Lipoyl</keyword>
<dbReference type="InterPro" id="IPR011053">
    <property type="entry name" value="Single_hybrid_motif"/>
</dbReference>
<proteinExistence type="inferred from homology"/>
<comment type="function">
    <text evidence="3">The glycine cleavage system catalyzes the degradation of glycine. The H protein shuttles the methylamine group of glycine from the P protein to the T protein.</text>
</comment>
<reference evidence="6" key="1">
    <citation type="submission" date="2022-11" db="EMBL/GenBank/DDBJ databases">
        <title>Biodiversity and phylogenetic relationships of bacteria.</title>
        <authorList>
            <person name="Machado R.A.R."/>
            <person name="Bhat A."/>
            <person name="Loulou A."/>
            <person name="Kallel S."/>
        </authorList>
    </citation>
    <scope>NUCLEOTIDE SEQUENCE</scope>
    <source>
        <strain evidence="6">K-TC2</strain>
    </source>
</reference>
<evidence type="ECO:0000313" key="6">
    <source>
        <dbReference type="EMBL" id="MCX5570868.1"/>
    </source>
</evidence>
<dbReference type="PANTHER" id="PTHR11715:SF3">
    <property type="entry name" value="GLYCINE CLEAVAGE SYSTEM H PROTEIN-RELATED"/>
    <property type="match status" value="1"/>
</dbReference>
<dbReference type="Gene3D" id="2.40.50.100">
    <property type="match status" value="1"/>
</dbReference>
<dbReference type="InterPro" id="IPR033753">
    <property type="entry name" value="GCV_H/Fam206"/>
</dbReference>
<dbReference type="Proteomes" id="UP001144805">
    <property type="component" value="Unassembled WGS sequence"/>
</dbReference>
<evidence type="ECO:0000259" key="5">
    <source>
        <dbReference type="PROSITE" id="PS50968"/>
    </source>
</evidence>
<dbReference type="NCBIfam" id="TIGR00527">
    <property type="entry name" value="gcvH"/>
    <property type="match status" value="1"/>
</dbReference>
<dbReference type="GO" id="GO:0019464">
    <property type="term" value="P:glycine decarboxylation via glycine cleavage system"/>
    <property type="evidence" value="ECO:0007669"/>
    <property type="project" value="UniProtKB-UniRule"/>
</dbReference>
<dbReference type="InterPro" id="IPR000089">
    <property type="entry name" value="Biotin_lipoyl"/>
</dbReference>
<dbReference type="PROSITE" id="PS00189">
    <property type="entry name" value="LIPOYL"/>
    <property type="match status" value="1"/>
</dbReference>
<dbReference type="InterPro" id="IPR002930">
    <property type="entry name" value="GCV_H"/>
</dbReference>
<dbReference type="EMBL" id="JAPKNK010000007">
    <property type="protein sequence ID" value="MCX5570868.1"/>
    <property type="molecule type" value="Genomic_DNA"/>
</dbReference>
<dbReference type="NCBIfam" id="NF002270">
    <property type="entry name" value="PRK01202.1"/>
    <property type="match status" value="1"/>
</dbReference>
<dbReference type="GO" id="GO:0005829">
    <property type="term" value="C:cytosol"/>
    <property type="evidence" value="ECO:0007669"/>
    <property type="project" value="TreeGrafter"/>
</dbReference>
<comment type="similarity">
    <text evidence="1 3">Belongs to the GcvH family.</text>
</comment>
<dbReference type="InterPro" id="IPR017453">
    <property type="entry name" value="GCV_H_sub"/>
</dbReference>
<dbReference type="SUPFAM" id="SSF51230">
    <property type="entry name" value="Single hybrid motif"/>
    <property type="match status" value="1"/>
</dbReference>
<accession>A0A9X3E798</accession>
<comment type="cofactor">
    <cofactor evidence="3">
        <name>(R)-lipoate</name>
        <dbReference type="ChEBI" id="CHEBI:83088"/>
    </cofactor>
    <text evidence="3">Binds 1 lipoyl cofactor covalently.</text>
</comment>
<evidence type="ECO:0000256" key="2">
    <source>
        <dbReference type="ARBA" id="ARBA00022823"/>
    </source>
</evidence>
<dbReference type="HAMAP" id="MF_00272">
    <property type="entry name" value="GcvH"/>
    <property type="match status" value="1"/>
</dbReference>
<dbReference type="GO" id="GO:0005960">
    <property type="term" value="C:glycine cleavage complex"/>
    <property type="evidence" value="ECO:0007669"/>
    <property type="project" value="InterPro"/>
</dbReference>
<name>A0A9X3E798_9HYPH</name>
<dbReference type="Pfam" id="PF01597">
    <property type="entry name" value="GCV_H"/>
    <property type="match status" value="1"/>
</dbReference>